<feature type="signal peptide" evidence="1">
    <location>
        <begin position="1"/>
        <end position="17"/>
    </location>
</feature>
<evidence type="ECO:0000313" key="2">
    <source>
        <dbReference type="EMBL" id="OBS23003.1"/>
    </source>
</evidence>
<name>A0A1B8AR62_FUSPO</name>
<evidence type="ECO:0000313" key="3">
    <source>
        <dbReference type="Proteomes" id="UP000091967"/>
    </source>
</evidence>
<keyword evidence="3" id="KW-1185">Reference proteome</keyword>
<dbReference type="Proteomes" id="UP000091967">
    <property type="component" value="Unassembled WGS sequence"/>
</dbReference>
<evidence type="ECO:0000256" key="1">
    <source>
        <dbReference type="SAM" id="SignalP"/>
    </source>
</evidence>
<sequence length="200" mass="21674">MKTTNIVLGLQSAVVCAAFTLPDNLPNGVYHAHVDAQGLEVTDGVTVDYNTTVTPQKTTRQLKSRQTKDEGGWDRDQPEMWCGCGLSMNHGNCDTAVDMLKAQFSNSDGGVGEVTQAWYSIWGDVVAFCCAYGTFPVFASSYADYLARLTEQCGWYVPGTFSPSTIGLSSVECGYMNYSPGLAFCDTAENGRHMGEKSHC</sequence>
<keyword evidence="1" id="KW-0732">Signal</keyword>
<gene>
    <name evidence="2" type="ORF">FPOA_09322</name>
</gene>
<dbReference type="AlphaFoldDB" id="A0A1B8AR62"/>
<dbReference type="EMBL" id="LYXU01000003">
    <property type="protein sequence ID" value="OBS23003.1"/>
    <property type="molecule type" value="Genomic_DNA"/>
</dbReference>
<accession>A0A1B8AR62</accession>
<comment type="caution">
    <text evidence="2">The sequence shown here is derived from an EMBL/GenBank/DDBJ whole genome shotgun (WGS) entry which is preliminary data.</text>
</comment>
<dbReference type="STRING" id="36050.A0A1B8AR62"/>
<feature type="chain" id="PRO_5008603096" description="Ecp2 effector protein domain-containing protein" evidence="1">
    <location>
        <begin position="18"/>
        <end position="200"/>
    </location>
</feature>
<protein>
    <recommendedName>
        <fullName evidence="4">Ecp2 effector protein domain-containing protein</fullName>
    </recommendedName>
</protein>
<reference evidence="2 3" key="1">
    <citation type="submission" date="2016-06" db="EMBL/GenBank/DDBJ databases">
        <title>Living apart together: crosstalk between the core and supernumerary genomes in a fungal plant pathogen.</title>
        <authorList>
            <person name="Vanheule A."/>
            <person name="Audenaert K."/>
            <person name="Warris S."/>
            <person name="Van De Geest H."/>
            <person name="Schijlen E."/>
            <person name="Hofte M."/>
            <person name="De Saeger S."/>
            <person name="Haesaert G."/>
            <person name="Waalwijk C."/>
            <person name="Van Der Lee T."/>
        </authorList>
    </citation>
    <scope>NUCLEOTIDE SEQUENCE [LARGE SCALE GENOMIC DNA]</scope>
    <source>
        <strain evidence="2 3">2516</strain>
    </source>
</reference>
<organism evidence="2 3">
    <name type="scientific">Fusarium poae</name>
    <dbReference type="NCBI Taxonomy" id="36050"/>
    <lineage>
        <taxon>Eukaryota</taxon>
        <taxon>Fungi</taxon>
        <taxon>Dikarya</taxon>
        <taxon>Ascomycota</taxon>
        <taxon>Pezizomycotina</taxon>
        <taxon>Sordariomycetes</taxon>
        <taxon>Hypocreomycetidae</taxon>
        <taxon>Hypocreales</taxon>
        <taxon>Nectriaceae</taxon>
        <taxon>Fusarium</taxon>
    </lineage>
</organism>
<evidence type="ECO:0008006" key="4">
    <source>
        <dbReference type="Google" id="ProtNLM"/>
    </source>
</evidence>
<dbReference type="OMA" id="TQAWYSI"/>
<proteinExistence type="predicted"/>